<feature type="transmembrane region" description="Helical" evidence="1">
    <location>
        <begin position="76"/>
        <end position="93"/>
    </location>
</feature>
<dbReference type="Pfam" id="PF04955">
    <property type="entry name" value="HupE_UreJ"/>
    <property type="match status" value="1"/>
</dbReference>
<dbReference type="EMBL" id="JANIBM010000002">
    <property type="protein sequence ID" value="MCQ8180114.1"/>
    <property type="molecule type" value="Genomic_DNA"/>
</dbReference>
<reference evidence="2 3" key="1">
    <citation type="submission" date="2022-07" db="EMBL/GenBank/DDBJ databases">
        <title>Methylomonas rivi sp. nov., Methylomonas rosea sp. nov., Methylomonas aureus sp. nov. and Methylomonas subterranea sp. nov., four novel methanotrophs isolated from a freshwater creek and the deep terrestrial subsurface.</title>
        <authorList>
            <person name="Abin C."/>
            <person name="Sankaranarayanan K."/>
            <person name="Garner C."/>
            <person name="Sindelar R."/>
            <person name="Kotary K."/>
            <person name="Garner R."/>
            <person name="Barclay S."/>
            <person name="Lawson P."/>
            <person name="Krumholz L."/>
        </authorList>
    </citation>
    <scope>NUCLEOTIDE SEQUENCE [LARGE SCALE GENOMIC DNA]</scope>
    <source>
        <strain evidence="2 3">SURF-1</strain>
    </source>
</reference>
<feature type="transmembrane region" description="Helical" evidence="1">
    <location>
        <begin position="129"/>
        <end position="161"/>
    </location>
</feature>
<evidence type="ECO:0000313" key="2">
    <source>
        <dbReference type="EMBL" id="MCQ8180114.1"/>
    </source>
</evidence>
<sequence>MRWLAGWFLLANVERGGLSSGFAHPFAGNDHLVTMLAVGIWAAQLRGHAIWMLPVTFVGVMSLGGLAGALGCYLPQIETIVLLSCAVFGVLIVRNLRFSTNTNLAIVALFGFCHGFAHGQEISASAGLISYVCGFVSATLLLHGVGIVFTKGVILAVGCFFSMTLAQQPAIGAVKVNIPDALLAVSKRMQTEAVERVQARFRQTPPADAGCFPPQIESAPPAAVAYRFRRLFPEINHSPGLSMASNGVGRTSPPRLPAITVSPASSAIPLAPQPSTAWAPCFISRFQPSRLSVRLHQFLRCRATATSGDIANATRR</sequence>
<evidence type="ECO:0000256" key="1">
    <source>
        <dbReference type="SAM" id="Phobius"/>
    </source>
</evidence>
<evidence type="ECO:0000313" key="3">
    <source>
        <dbReference type="Proteomes" id="UP001524569"/>
    </source>
</evidence>
<feature type="transmembrane region" description="Helical" evidence="1">
    <location>
        <begin position="100"/>
        <end position="117"/>
    </location>
</feature>
<keyword evidence="1" id="KW-1133">Transmembrane helix</keyword>
<accession>A0ABT1UD13</accession>
<comment type="caution">
    <text evidence="2">The sequence shown here is derived from an EMBL/GenBank/DDBJ whole genome shotgun (WGS) entry which is preliminary data.</text>
</comment>
<proteinExistence type="predicted"/>
<keyword evidence="3" id="KW-1185">Reference proteome</keyword>
<gene>
    <name evidence="2" type="ORF">NP603_03240</name>
</gene>
<dbReference type="InterPro" id="IPR007038">
    <property type="entry name" value="HupE_UreJ"/>
</dbReference>
<keyword evidence="1" id="KW-0812">Transmembrane</keyword>
<feature type="transmembrane region" description="Helical" evidence="1">
    <location>
        <begin position="50"/>
        <end position="70"/>
    </location>
</feature>
<protein>
    <submittedName>
        <fullName evidence="2">HupE/UreJ family protein</fullName>
    </submittedName>
</protein>
<dbReference type="Proteomes" id="UP001524569">
    <property type="component" value="Unassembled WGS sequence"/>
</dbReference>
<name>A0ABT1UD13_9GAMM</name>
<feature type="transmembrane region" description="Helical" evidence="1">
    <location>
        <begin position="25"/>
        <end position="43"/>
    </location>
</feature>
<keyword evidence="1" id="KW-0472">Membrane</keyword>
<dbReference type="RefSeq" id="WP_256609490.1">
    <property type="nucleotide sequence ID" value="NZ_JANIBM010000002.1"/>
</dbReference>
<organism evidence="2 3">
    <name type="scientific">Methylomonas aurea</name>
    <dbReference type="NCBI Taxonomy" id="2952224"/>
    <lineage>
        <taxon>Bacteria</taxon>
        <taxon>Pseudomonadati</taxon>
        <taxon>Pseudomonadota</taxon>
        <taxon>Gammaproteobacteria</taxon>
        <taxon>Methylococcales</taxon>
        <taxon>Methylococcaceae</taxon>
        <taxon>Methylomonas</taxon>
    </lineage>
</organism>